<dbReference type="Proteomes" id="UP000007879">
    <property type="component" value="Unassembled WGS sequence"/>
</dbReference>
<evidence type="ECO:0000256" key="2">
    <source>
        <dbReference type="SAM" id="Coils"/>
    </source>
</evidence>
<evidence type="ECO:0000256" key="5">
    <source>
        <dbReference type="SAM" id="SignalP"/>
    </source>
</evidence>
<feature type="compositionally biased region" description="Basic and acidic residues" evidence="3">
    <location>
        <begin position="242"/>
        <end position="265"/>
    </location>
</feature>
<name>A0A1X7TJ47_AMPQE</name>
<proteinExistence type="predicted"/>
<keyword evidence="1" id="KW-1015">Disulfide bond</keyword>
<dbReference type="PROSITE" id="PS00022">
    <property type="entry name" value="EGF_1"/>
    <property type="match status" value="1"/>
</dbReference>
<dbReference type="InParanoid" id="A0A1X7TJ47"/>
<dbReference type="Gene3D" id="2.10.220.10">
    <property type="entry name" value="Hormone Receptor, Insulin-like Growth Factor Receptor 1, Chain A, domain 2"/>
    <property type="match status" value="1"/>
</dbReference>
<keyword evidence="4" id="KW-1133">Transmembrane helix</keyword>
<dbReference type="EnsemblMetazoa" id="Aqu2.1.14876_001">
    <property type="protein sequence ID" value="Aqu2.1.14876_001"/>
    <property type="gene ID" value="Aqu2.1.14876"/>
</dbReference>
<dbReference type="InterPro" id="IPR000742">
    <property type="entry name" value="EGF"/>
</dbReference>
<evidence type="ECO:0000256" key="3">
    <source>
        <dbReference type="SAM" id="MobiDB-lite"/>
    </source>
</evidence>
<keyword evidence="5" id="KW-0732">Signal</keyword>
<accession>A0A1X7TJ47</accession>
<protein>
    <recommendedName>
        <fullName evidence="6">EGF-like domain-containing protein</fullName>
    </recommendedName>
</protein>
<keyword evidence="8" id="KW-1185">Reference proteome</keyword>
<organism evidence="7">
    <name type="scientific">Amphimedon queenslandica</name>
    <name type="common">Sponge</name>
    <dbReference type="NCBI Taxonomy" id="400682"/>
    <lineage>
        <taxon>Eukaryota</taxon>
        <taxon>Metazoa</taxon>
        <taxon>Porifera</taxon>
        <taxon>Demospongiae</taxon>
        <taxon>Heteroscleromorpha</taxon>
        <taxon>Haplosclerida</taxon>
        <taxon>Niphatidae</taxon>
        <taxon>Amphimedon</taxon>
    </lineage>
</organism>
<feature type="coiled-coil region" evidence="2">
    <location>
        <begin position="322"/>
        <end position="349"/>
    </location>
</feature>
<dbReference type="EnsemblMetazoa" id="XM_020003704.1">
    <property type="protein sequence ID" value="XP_019859263.1"/>
    <property type="gene ID" value="LOC100636848"/>
</dbReference>
<comment type="caution">
    <text evidence="1">Lacks conserved residue(s) required for the propagation of feature annotation.</text>
</comment>
<evidence type="ECO:0000256" key="1">
    <source>
        <dbReference type="PROSITE-ProRule" id="PRU00076"/>
    </source>
</evidence>
<dbReference type="PROSITE" id="PS50026">
    <property type="entry name" value="EGF_3"/>
    <property type="match status" value="1"/>
</dbReference>
<dbReference type="KEGG" id="aqu:100636848"/>
<feature type="chain" id="PRO_5010858671" description="EGF-like domain-containing protein" evidence="5">
    <location>
        <begin position="19"/>
        <end position="412"/>
    </location>
</feature>
<dbReference type="InterPro" id="IPR009030">
    <property type="entry name" value="Growth_fac_rcpt_cys_sf"/>
</dbReference>
<feature type="disulfide bond" evidence="1">
    <location>
        <begin position="181"/>
        <end position="190"/>
    </location>
</feature>
<dbReference type="OrthoDB" id="300641at2759"/>
<evidence type="ECO:0000313" key="8">
    <source>
        <dbReference type="Proteomes" id="UP000007879"/>
    </source>
</evidence>
<feature type="signal peptide" evidence="5">
    <location>
        <begin position="1"/>
        <end position="18"/>
    </location>
</feature>
<dbReference type="EnsemblMetazoa" id="XM_020003705.1">
    <property type="protein sequence ID" value="XP_019859264.1"/>
    <property type="gene ID" value="LOC100636848"/>
</dbReference>
<gene>
    <name evidence="7" type="primary">100636848</name>
</gene>
<reference evidence="7" key="2">
    <citation type="submission" date="2017-05" db="UniProtKB">
        <authorList>
            <consortium name="EnsemblMetazoa"/>
        </authorList>
    </citation>
    <scope>IDENTIFICATION</scope>
</reference>
<dbReference type="AlphaFoldDB" id="A0A1X7TJ47"/>
<dbReference type="SUPFAM" id="SSF57184">
    <property type="entry name" value="Growth factor receptor domain"/>
    <property type="match status" value="2"/>
</dbReference>
<keyword evidence="4" id="KW-0472">Membrane</keyword>
<feature type="domain" description="EGF-like" evidence="6">
    <location>
        <begin position="155"/>
        <end position="191"/>
    </location>
</feature>
<feature type="transmembrane region" description="Helical" evidence="4">
    <location>
        <begin position="352"/>
        <end position="374"/>
    </location>
</feature>
<evidence type="ECO:0000256" key="4">
    <source>
        <dbReference type="SAM" id="Phobius"/>
    </source>
</evidence>
<sequence length="412" mass="45756">MAYSLLLCLLLLVCTASATSHGEGESSSHGEGESSSNGCTVSDTSYLISAINSTEGYNLTRAIINCLEYSDNRSTLSFGSISYETMAGTNGRYTVQCNSGLLLLSVSAFGFREERSSCYECVDAEDPCESGTDCPQYCDHCLPNSECLLCTYARYNGQCLSNANCPNNGTPNPMNGNECECPHNFGGSNCRDCLLNVTDCQNGYLLNQASCRCEACPSGYYQFLVDPESRVPESVVGSPGEEEGHHEKKRATEEGDDSHGTSETDTDRTFCVQECLYGWTADSKGVCYACGRSYCLNCSGIGHCTRCRDGTLVYKDHCIGFYEYVEELNHELEEEEEREKQKFKTEQLELQIALPLVCFFVIAAFVLIAVFAHFRYPHVGKDKRHRDPSKRADNYEDTIESKFRPQSTVRYR</sequence>
<evidence type="ECO:0000259" key="6">
    <source>
        <dbReference type="PROSITE" id="PS50026"/>
    </source>
</evidence>
<keyword evidence="4" id="KW-0812">Transmembrane</keyword>
<reference evidence="8" key="1">
    <citation type="journal article" date="2010" name="Nature">
        <title>The Amphimedon queenslandica genome and the evolution of animal complexity.</title>
        <authorList>
            <person name="Srivastava M."/>
            <person name="Simakov O."/>
            <person name="Chapman J."/>
            <person name="Fahey B."/>
            <person name="Gauthier M.E."/>
            <person name="Mitros T."/>
            <person name="Richards G.S."/>
            <person name="Conaco C."/>
            <person name="Dacre M."/>
            <person name="Hellsten U."/>
            <person name="Larroux C."/>
            <person name="Putnam N.H."/>
            <person name="Stanke M."/>
            <person name="Adamska M."/>
            <person name="Darling A."/>
            <person name="Degnan S.M."/>
            <person name="Oakley T.H."/>
            <person name="Plachetzki D.C."/>
            <person name="Zhai Y."/>
            <person name="Adamski M."/>
            <person name="Calcino A."/>
            <person name="Cummins S.F."/>
            <person name="Goodstein D.M."/>
            <person name="Harris C."/>
            <person name="Jackson D.J."/>
            <person name="Leys S.P."/>
            <person name="Shu S."/>
            <person name="Woodcroft B.J."/>
            <person name="Vervoort M."/>
            <person name="Kosik K.S."/>
            <person name="Manning G."/>
            <person name="Degnan B.M."/>
            <person name="Rokhsar D.S."/>
        </authorList>
    </citation>
    <scope>NUCLEOTIDE SEQUENCE [LARGE SCALE GENOMIC DNA]</scope>
</reference>
<feature type="region of interest" description="Disordered" evidence="3">
    <location>
        <begin position="231"/>
        <end position="265"/>
    </location>
</feature>
<keyword evidence="2" id="KW-0175">Coiled coil</keyword>
<evidence type="ECO:0000313" key="7">
    <source>
        <dbReference type="EnsemblMetazoa" id="Aqu2.1.14876_001"/>
    </source>
</evidence>
<keyword evidence="1" id="KW-0245">EGF-like domain</keyword>